<dbReference type="AlphaFoldDB" id="Q1K3Y7"/>
<evidence type="ECO:0000313" key="4">
    <source>
        <dbReference type="Proteomes" id="UP000005695"/>
    </source>
</evidence>
<feature type="chain" id="PRO_5004192753" description="Ice-binding protein C-terminal domain-containing protein" evidence="1">
    <location>
        <begin position="27"/>
        <end position="342"/>
    </location>
</feature>
<feature type="domain" description="Ice-binding protein C-terminal" evidence="2">
    <location>
        <begin position="317"/>
        <end position="341"/>
    </location>
</feature>
<dbReference type="Proteomes" id="UP000005695">
    <property type="component" value="Unassembled WGS sequence"/>
</dbReference>
<comment type="caution">
    <text evidence="3">The sequence shown here is derived from an EMBL/GenBank/DDBJ whole genome shotgun (WGS) entry which is preliminary data.</text>
</comment>
<keyword evidence="4" id="KW-1185">Reference proteome</keyword>
<organism evidence="3 4">
    <name type="scientific">Desulfuromonas acetoxidans (strain DSM 684 / 11070)</name>
    <dbReference type="NCBI Taxonomy" id="281689"/>
    <lineage>
        <taxon>Bacteria</taxon>
        <taxon>Pseudomonadati</taxon>
        <taxon>Thermodesulfobacteriota</taxon>
        <taxon>Desulfuromonadia</taxon>
        <taxon>Desulfuromonadales</taxon>
        <taxon>Desulfuromonadaceae</taxon>
        <taxon>Desulfuromonas</taxon>
    </lineage>
</organism>
<dbReference type="NCBIfam" id="TIGR02595">
    <property type="entry name" value="PEP_CTERM"/>
    <property type="match status" value="1"/>
</dbReference>
<feature type="signal peptide" evidence="1">
    <location>
        <begin position="1"/>
        <end position="26"/>
    </location>
</feature>
<dbReference type="Pfam" id="PF07589">
    <property type="entry name" value="PEP-CTERM"/>
    <property type="match status" value="1"/>
</dbReference>
<reference evidence="3" key="1">
    <citation type="submission" date="2006-05" db="EMBL/GenBank/DDBJ databases">
        <title>Annotation of the draft genome assembly of Desulfuromonas acetoxidans DSM 684.</title>
        <authorList>
            <consortium name="US DOE Joint Genome Institute (JGI-ORNL)"/>
            <person name="Larimer F."/>
            <person name="Land M."/>
            <person name="Hauser L."/>
        </authorList>
    </citation>
    <scope>NUCLEOTIDE SEQUENCE [LARGE SCALE GENOMIC DNA]</scope>
    <source>
        <strain evidence="3">DSM 684</strain>
    </source>
</reference>
<evidence type="ECO:0000313" key="3">
    <source>
        <dbReference type="EMBL" id="EAT17316.1"/>
    </source>
</evidence>
<gene>
    <name evidence="3" type="ORF">Dace_3182</name>
</gene>
<evidence type="ECO:0000259" key="2">
    <source>
        <dbReference type="Pfam" id="PF07589"/>
    </source>
</evidence>
<proteinExistence type="predicted"/>
<reference evidence="3" key="2">
    <citation type="submission" date="2006-05" db="EMBL/GenBank/DDBJ databases">
        <title>Sequencing of the draft genome and assembly of Desulfuromonas acetoxidans DSM 684.</title>
        <authorList>
            <consortium name="US DOE Joint Genome Institute (JGI-PGF)"/>
            <person name="Copeland A."/>
            <person name="Lucas S."/>
            <person name="Lapidus A."/>
            <person name="Barry K."/>
            <person name="Detter J.C."/>
            <person name="Glavina del Rio T."/>
            <person name="Hammon N."/>
            <person name="Israni S."/>
            <person name="Dalin E."/>
            <person name="Tice H."/>
            <person name="Bruce D."/>
            <person name="Pitluck S."/>
            <person name="Richardson P."/>
        </authorList>
    </citation>
    <scope>NUCLEOTIDE SEQUENCE [LARGE SCALE GENOMIC DNA]</scope>
    <source>
        <strain evidence="3">DSM 684</strain>
    </source>
</reference>
<keyword evidence="1" id="KW-0732">Signal</keyword>
<evidence type="ECO:0000256" key="1">
    <source>
        <dbReference type="SAM" id="SignalP"/>
    </source>
</evidence>
<dbReference type="InterPro" id="IPR013424">
    <property type="entry name" value="Ice-binding_C"/>
</dbReference>
<accession>Q1K3Y7</accession>
<protein>
    <recommendedName>
        <fullName evidence="2">Ice-binding protein C-terminal domain-containing protein</fullName>
    </recommendedName>
</protein>
<dbReference type="EMBL" id="AAEW02000001">
    <property type="protein sequence ID" value="EAT17316.1"/>
    <property type="molecule type" value="Genomic_DNA"/>
</dbReference>
<dbReference type="RefSeq" id="WP_005997595.1">
    <property type="nucleotide sequence ID" value="NZ_AAEW02000001.1"/>
</dbReference>
<sequence length="342" mass="37090">MKNTSYVLNFFFALALLMPMSANALAYLPNPTEVYDGYIPAAIMYDEFYSYNLWLLDELANNGPVDLEGSESFTANAGVGGQDIVLYTQAGGTSNLGIGPDGTMNFEDPVNTNTGVSDGPKLDGYWGQNDQNNDGTPDDVNGPATVGQVLDYLHAYNPDNDTPVFLFDVNQTNIHWLWAAGQVKLLDDVTGTLVESWSFDIIPDGNYNPVPTDPMPYATYYDPSGSQDEDGNDVDTGSYVYVPGELEITGASGTSYDVDYNGSGFSDYALYSPTMDLSLYDPNDLFVVEFHFDGLNNGGEEFFLTGYTVPGDVPPEPIPEPSSLILLGGGLLGLGAYLRRRK</sequence>
<name>Q1K3Y7_DESA6</name>